<evidence type="ECO:0000313" key="2">
    <source>
        <dbReference type="EMBL" id="PLW70309.1"/>
    </source>
</evidence>
<proteinExistence type="predicted"/>
<keyword evidence="1" id="KW-1133">Transmembrane helix</keyword>
<evidence type="ECO:0000313" key="3">
    <source>
        <dbReference type="Proteomes" id="UP000235005"/>
    </source>
</evidence>
<accession>A0A2N5X751</accession>
<keyword evidence="3" id="KW-1185">Reference proteome</keyword>
<dbReference type="EMBL" id="PKUS01000002">
    <property type="protein sequence ID" value="PLW70309.1"/>
    <property type="molecule type" value="Genomic_DNA"/>
</dbReference>
<organism evidence="2 3">
    <name type="scientific">Pseudohalioglobus lutimaris</name>
    <dbReference type="NCBI Taxonomy" id="1737061"/>
    <lineage>
        <taxon>Bacteria</taxon>
        <taxon>Pseudomonadati</taxon>
        <taxon>Pseudomonadota</taxon>
        <taxon>Gammaproteobacteria</taxon>
        <taxon>Cellvibrionales</taxon>
        <taxon>Halieaceae</taxon>
        <taxon>Pseudohalioglobus</taxon>
    </lineage>
</organism>
<evidence type="ECO:0000256" key="1">
    <source>
        <dbReference type="SAM" id="Phobius"/>
    </source>
</evidence>
<name>A0A2N5X751_9GAMM</name>
<dbReference type="AlphaFoldDB" id="A0A2N5X751"/>
<feature type="transmembrane region" description="Helical" evidence="1">
    <location>
        <begin position="74"/>
        <end position="92"/>
    </location>
</feature>
<dbReference type="RefSeq" id="WP_101517268.1">
    <property type="nucleotide sequence ID" value="NZ_PKUS01000002.1"/>
</dbReference>
<keyword evidence="1" id="KW-0472">Membrane</keyword>
<feature type="transmembrane region" description="Helical" evidence="1">
    <location>
        <begin position="13"/>
        <end position="32"/>
    </location>
</feature>
<keyword evidence="1" id="KW-0812">Transmembrane</keyword>
<comment type="caution">
    <text evidence="2">The sequence shown here is derived from an EMBL/GenBank/DDBJ whole genome shotgun (WGS) entry which is preliminary data.</text>
</comment>
<protein>
    <submittedName>
        <fullName evidence="2">DUF1499 domain-containing protein</fullName>
    </submittedName>
</protein>
<dbReference type="Pfam" id="PF07386">
    <property type="entry name" value="DUF1499"/>
    <property type="match status" value="1"/>
</dbReference>
<feature type="transmembrane region" description="Helical" evidence="1">
    <location>
        <begin position="41"/>
        <end position="62"/>
    </location>
</feature>
<reference evidence="2 3" key="1">
    <citation type="submission" date="2018-01" db="EMBL/GenBank/DDBJ databases">
        <title>The draft genome sequence of Halioglobus lutimaris HF004.</title>
        <authorList>
            <person name="Du Z.-J."/>
            <person name="Shi M.-J."/>
        </authorList>
    </citation>
    <scope>NUCLEOTIDE SEQUENCE [LARGE SCALE GENOMIC DNA]</scope>
    <source>
        <strain evidence="2 3">HF004</strain>
    </source>
</reference>
<dbReference type="Proteomes" id="UP000235005">
    <property type="component" value="Unassembled WGS sequence"/>
</dbReference>
<dbReference type="InterPro" id="IPR010865">
    <property type="entry name" value="DUF1499"/>
</dbReference>
<gene>
    <name evidence="2" type="ORF">C0039_03635</name>
</gene>
<dbReference type="OrthoDB" id="1523552at2"/>
<sequence length="238" mass="25336">MSTHQSTPGLVNWVGYLAITLLVTLPLAVLTVRSGAWQQGLLVYAISCLGAAVLLLLVALLMALPKFAPWRGALAKRAIFALPGALLLLSMLGGGNYPAIHDISTDTEDPPVFVAAPKQRGDGSNSLDIEPATLEAQKAAYTDLDTLVTPASIEDAFIRAKETSLALGWDIYHEDLSAGIIEAVDTTRIMGFQDDVVIRLRTNADGTLIDLRSVSRVGVSDLGANAARIRRFVEAFPG</sequence>